<dbReference type="VEuPathDB" id="FungiDB:RhiirFUN_019192"/>
<proteinExistence type="predicted"/>
<reference evidence="1 2" key="2">
    <citation type="submission" date="2017-10" db="EMBL/GenBank/DDBJ databases">
        <title>Extensive intraspecific genome diversity in a model arbuscular mycorrhizal fungus.</title>
        <authorList>
            <person name="Chen E.C.H."/>
            <person name="Morin E."/>
            <person name="Baudet D."/>
            <person name="Noel J."/>
            <person name="Ndikumana S."/>
            <person name="Charron P."/>
            <person name="St-Onge C."/>
            <person name="Giorgi J."/>
            <person name="Grigoriev I.V."/>
            <person name="Roux C."/>
            <person name="Martin F.M."/>
            <person name="Corradi N."/>
        </authorList>
    </citation>
    <scope>NUCLEOTIDE SEQUENCE [LARGE SCALE GENOMIC DNA]</scope>
    <source>
        <strain evidence="1 2">C2</strain>
    </source>
</reference>
<accession>A0A2N1MAP7</accession>
<protein>
    <submittedName>
        <fullName evidence="1">Uncharacterized protein</fullName>
    </submittedName>
</protein>
<dbReference type="Proteomes" id="UP000233469">
    <property type="component" value="Unassembled WGS sequence"/>
</dbReference>
<evidence type="ECO:0000313" key="2">
    <source>
        <dbReference type="Proteomes" id="UP000233469"/>
    </source>
</evidence>
<dbReference type="AlphaFoldDB" id="A0A2N1MAP7"/>
<dbReference type="VEuPathDB" id="FungiDB:FUN_001030"/>
<dbReference type="EMBL" id="LLXL01003429">
    <property type="protein sequence ID" value="PKK58712.1"/>
    <property type="molecule type" value="Genomic_DNA"/>
</dbReference>
<comment type="caution">
    <text evidence="1">The sequence shown here is derived from an EMBL/GenBank/DDBJ whole genome shotgun (WGS) entry which is preliminary data.</text>
</comment>
<organism evidence="1 2">
    <name type="scientific">Rhizophagus irregularis</name>
    <dbReference type="NCBI Taxonomy" id="588596"/>
    <lineage>
        <taxon>Eukaryota</taxon>
        <taxon>Fungi</taxon>
        <taxon>Fungi incertae sedis</taxon>
        <taxon>Mucoromycota</taxon>
        <taxon>Glomeromycotina</taxon>
        <taxon>Glomeromycetes</taxon>
        <taxon>Glomerales</taxon>
        <taxon>Glomeraceae</taxon>
        <taxon>Rhizophagus</taxon>
    </lineage>
</organism>
<evidence type="ECO:0000313" key="1">
    <source>
        <dbReference type="EMBL" id="PKK58712.1"/>
    </source>
</evidence>
<dbReference type="VEuPathDB" id="FungiDB:RhiirA1_476730"/>
<reference evidence="1 2" key="1">
    <citation type="submission" date="2016-04" db="EMBL/GenBank/DDBJ databases">
        <title>Genome analyses suggest a sexual origin of heterokaryosis in a supposedly ancient asexual fungus.</title>
        <authorList>
            <person name="Ropars J."/>
            <person name="Sedzielewska K."/>
            <person name="Noel J."/>
            <person name="Charron P."/>
            <person name="Farinelli L."/>
            <person name="Marton T."/>
            <person name="Kruger M."/>
            <person name="Pelin A."/>
            <person name="Brachmann A."/>
            <person name="Corradi N."/>
        </authorList>
    </citation>
    <scope>NUCLEOTIDE SEQUENCE [LARGE SCALE GENOMIC DNA]</scope>
    <source>
        <strain evidence="1 2">C2</strain>
    </source>
</reference>
<dbReference type="OrthoDB" id="2441208at2759"/>
<name>A0A2N1MAP7_9GLOM</name>
<sequence>MGTSISELDALEEKLKHEKTIDDLCIEDEKSNTSETEDIYLKIYSSGTLTNGEIIYATSKYFGHSRFSDIAIAMESVLILAEISLLPNNHPTFPIAFIRWYDYCSKQHLTKYGCSHMKLINSYDIIPFDSIVEVVHMVKRFDYQNEFFVNKFIFN</sequence>
<gene>
    <name evidence="1" type="ORF">RhiirC2_795880</name>
</gene>